<dbReference type="RefSeq" id="XP_001713567.1">
    <property type="nucleotide sequence ID" value="XM_001713515.1"/>
</dbReference>
<keyword evidence="6" id="KW-0539">Nucleus</keyword>
<comment type="similarity">
    <text evidence="2">Belongs to the ASF1 family.</text>
</comment>
<keyword evidence="7" id="KW-0542">Nucleomorph</keyword>
<evidence type="ECO:0000256" key="1">
    <source>
        <dbReference type="ARBA" id="ARBA00004123"/>
    </source>
</evidence>
<organism evidence="7 8">
    <name type="scientific">Guillardia theta</name>
    <name type="common">Cryptophyte</name>
    <name type="synonym">Cryptomonas phi</name>
    <dbReference type="NCBI Taxonomy" id="55529"/>
    <lineage>
        <taxon>Eukaryota</taxon>
        <taxon>Cryptophyceae</taxon>
        <taxon>Pyrenomonadales</taxon>
        <taxon>Geminigeraceae</taxon>
        <taxon>Guillardia</taxon>
    </lineage>
</organism>
<evidence type="ECO:0000256" key="6">
    <source>
        <dbReference type="ARBA" id="ARBA00023242"/>
    </source>
</evidence>
<proteinExistence type="inferred from homology"/>
<evidence type="ECO:0000256" key="2">
    <source>
        <dbReference type="ARBA" id="ARBA00006051"/>
    </source>
</evidence>
<comment type="subcellular location">
    <subcellularLocation>
        <location evidence="1">Nucleus</location>
    </subcellularLocation>
</comment>
<evidence type="ECO:0000256" key="3">
    <source>
        <dbReference type="ARBA" id="ARBA00023015"/>
    </source>
</evidence>
<evidence type="ECO:0000313" key="8">
    <source>
        <dbReference type="Proteomes" id="UP000242167"/>
    </source>
</evidence>
<dbReference type="PIR" id="E90091">
    <property type="entry name" value="E90091"/>
</dbReference>
<dbReference type="GO" id="GO:0005634">
    <property type="term" value="C:nucleus"/>
    <property type="evidence" value="ECO:0007669"/>
    <property type="project" value="UniProtKB-SubCell"/>
</dbReference>
<keyword evidence="4" id="KW-0804">Transcription</keyword>
<reference evidence="7 8" key="1">
    <citation type="journal article" date="2001" name="Nature">
        <title>The highly reduced genome of an enslaved algal nucleus.</title>
        <authorList>
            <person name="Douglas S."/>
            <person name="Zauner S."/>
            <person name="Fraunholz M."/>
            <person name="Beaton M."/>
            <person name="Penny S."/>
            <person name="Deng L."/>
            <person name="Wu X."/>
            <person name="Reith M."/>
            <person name="Cavalier-Smith T."/>
            <person name="Maier U."/>
        </authorList>
    </citation>
    <scope>NUCLEOTIDE SEQUENCE [LARGE SCALE GENOMIC DNA]</scope>
</reference>
<dbReference type="Proteomes" id="UP000242167">
    <property type="component" value="Nucleomorph 1"/>
</dbReference>
<evidence type="ECO:0000313" key="7">
    <source>
        <dbReference type="EMBL" id="AAK39862.1"/>
    </source>
</evidence>
<name>Q98RT6_GUITH</name>
<gene>
    <name evidence="7" type="primary">orf153</name>
</gene>
<keyword evidence="3" id="KW-0805">Transcription regulation</keyword>
<dbReference type="Pfam" id="PF04729">
    <property type="entry name" value="ASF1_hist_chap"/>
    <property type="match status" value="1"/>
</dbReference>
<dbReference type="AlphaFoldDB" id="Q98RT6"/>
<evidence type="ECO:0000256" key="5">
    <source>
        <dbReference type="ARBA" id="ARBA00023186"/>
    </source>
</evidence>
<dbReference type="InterPro" id="IPR006818">
    <property type="entry name" value="ASF1-like"/>
</dbReference>
<dbReference type="InterPro" id="IPR036747">
    <property type="entry name" value="ASF1-like_sf"/>
</dbReference>
<dbReference type="GO" id="GO:0006325">
    <property type="term" value="P:chromatin organization"/>
    <property type="evidence" value="ECO:0007669"/>
    <property type="project" value="InterPro"/>
</dbReference>
<keyword evidence="5" id="KW-0143">Chaperone</keyword>
<dbReference type="GeneID" id="857350"/>
<dbReference type="Gene3D" id="2.60.40.1490">
    <property type="entry name" value="Histone chaperone ASF1-like"/>
    <property type="match status" value="1"/>
</dbReference>
<dbReference type="EMBL" id="AF165818">
    <property type="protein sequence ID" value="AAK39862.1"/>
    <property type="molecule type" value="Genomic_DNA"/>
</dbReference>
<geneLocation type="nucleomorph" evidence="7"/>
<protein>
    <submittedName>
        <fullName evidence="7">Uncharacterized protein</fullName>
    </submittedName>
</protein>
<accession>Q98RT6</accession>
<dbReference type="SUPFAM" id="SSF101546">
    <property type="entry name" value="ASF1-like"/>
    <property type="match status" value="1"/>
</dbReference>
<evidence type="ECO:0000256" key="4">
    <source>
        <dbReference type="ARBA" id="ARBA00023163"/>
    </source>
</evidence>
<sequence length="153" mass="18442">MNIKKNFKVNKMTIRDHVDFSFIKVIDIFFESKIVKLDIISLKIIYVRSPSEKNRDCELEFLELSNKTVGKFKFSVEIRFPYIYMLNYDEISSVSGLIFMFIKNFKTKFFQIGFYVFSDFYSSIMINSKKNIKIKQNLIKYHILKDKPRIVYY</sequence>